<sequence length="661" mass="72954">MARYSYCAGHGDTNSISMQNLEGSTEDQTLHEASGQPQSNGSHDNGLEQLLSVQGTRDESQEPLINQYTATKTPAAVDSTLQPLLQKVQPLGKILAARVIGKTEIVALAISVLSMMLAVATVANDNIAWYLRFQYQIVVVGLLLSLMNICMMTVLPTTLLRCEALLGDSAIQNFEAIVRNRPLASKTAWTWRLVLAALIALPLGLSVLYKLFKDGAAVLSIEPENSLYNTAFGLFAPPGLLPLGWDSGTILMYNITMPFLMASTNQTAPRNANTSQLLDPLDEVILPATWPQTYGFNTLLLNNSTAALLDVPPPDWITNVQNSLKDGDHLDIAAPVLATVASRNHSVDAHRNESSNSDFWAEFGLDKGLFFQDLFNDWYIGMKPSFLNASVDRAWCFVSIQAGKSVPSFISTTQLWELNRVYCSGRWRVTRAGTKLLNGTCDTNDRPAFITKYDQPELILTRTGNAFSLNVYFLPALNEFLAPFDQSRNDSDWVLPTMATSVASMYWSRLAAMEGPGSPHWTGNNSFAKRKAPRPNDNITDGLLYGRSASVESSRPTLQKATILYIVFVVQPFITLVAIIADLFMWDVPIGSGFNMVTVLAGADEKRDLLAGAGYSGELRRPLYMEIVTEEQTAGAARLIYRFTDRKPQRLTRLVRKHLYS</sequence>
<evidence type="ECO:0000313" key="4">
    <source>
        <dbReference type="Proteomes" id="UP000030706"/>
    </source>
</evidence>
<feature type="transmembrane region" description="Helical" evidence="2">
    <location>
        <begin position="135"/>
        <end position="155"/>
    </location>
</feature>
<gene>
    <name evidence="3" type="ORF">M438DRAFT_370226</name>
</gene>
<protein>
    <recommendedName>
        <fullName evidence="5">Transmembrane protein</fullName>
    </recommendedName>
</protein>
<name>A0A074X8P6_AURPU</name>
<feature type="transmembrane region" description="Helical" evidence="2">
    <location>
        <begin position="105"/>
        <end position="123"/>
    </location>
</feature>
<feature type="transmembrane region" description="Helical" evidence="2">
    <location>
        <begin position="563"/>
        <end position="586"/>
    </location>
</feature>
<keyword evidence="2" id="KW-0812">Transmembrane</keyword>
<dbReference type="HOGENOM" id="CLU_019894_0_0_1"/>
<proteinExistence type="predicted"/>
<feature type="region of interest" description="Disordered" evidence="1">
    <location>
        <begin position="15"/>
        <end position="46"/>
    </location>
</feature>
<evidence type="ECO:0000256" key="2">
    <source>
        <dbReference type="SAM" id="Phobius"/>
    </source>
</evidence>
<feature type="compositionally biased region" description="Polar residues" evidence="1">
    <location>
        <begin position="15"/>
        <end position="27"/>
    </location>
</feature>
<organism evidence="3 4">
    <name type="scientific">Aureobasidium pullulans EXF-150</name>
    <dbReference type="NCBI Taxonomy" id="1043002"/>
    <lineage>
        <taxon>Eukaryota</taxon>
        <taxon>Fungi</taxon>
        <taxon>Dikarya</taxon>
        <taxon>Ascomycota</taxon>
        <taxon>Pezizomycotina</taxon>
        <taxon>Dothideomycetes</taxon>
        <taxon>Dothideomycetidae</taxon>
        <taxon>Dothideales</taxon>
        <taxon>Saccotheciaceae</taxon>
        <taxon>Aureobasidium</taxon>
    </lineage>
</organism>
<dbReference type="OrthoDB" id="5420013at2759"/>
<dbReference type="EMBL" id="KL585025">
    <property type="protein sequence ID" value="KEQ78432.1"/>
    <property type="molecule type" value="Genomic_DNA"/>
</dbReference>
<keyword evidence="2" id="KW-0472">Membrane</keyword>
<dbReference type="AlphaFoldDB" id="A0A074X8P6"/>
<feature type="transmembrane region" description="Helical" evidence="2">
    <location>
        <begin position="189"/>
        <end position="212"/>
    </location>
</feature>
<dbReference type="GeneID" id="40750472"/>
<feature type="transmembrane region" description="Helical" evidence="2">
    <location>
        <begin position="232"/>
        <end position="253"/>
    </location>
</feature>
<dbReference type="RefSeq" id="XP_029754619.1">
    <property type="nucleotide sequence ID" value="XM_029908166.1"/>
</dbReference>
<reference evidence="3 4" key="1">
    <citation type="journal article" date="2014" name="BMC Genomics">
        <title>Genome sequencing of four Aureobasidium pullulans varieties: biotechnological potential, stress tolerance, and description of new species.</title>
        <authorList>
            <person name="Gostin Ar C."/>
            <person name="Ohm R.A."/>
            <person name="Kogej T."/>
            <person name="Sonjak S."/>
            <person name="Turk M."/>
            <person name="Zajc J."/>
            <person name="Zalar P."/>
            <person name="Grube M."/>
            <person name="Sun H."/>
            <person name="Han J."/>
            <person name="Sharma A."/>
            <person name="Chiniquy J."/>
            <person name="Ngan C.Y."/>
            <person name="Lipzen A."/>
            <person name="Barry K."/>
            <person name="Grigoriev I.V."/>
            <person name="Gunde-Cimerman N."/>
        </authorList>
    </citation>
    <scope>NUCLEOTIDE SEQUENCE [LARGE SCALE GENOMIC DNA]</scope>
    <source>
        <strain evidence="3 4">EXF-150</strain>
    </source>
</reference>
<keyword evidence="2" id="KW-1133">Transmembrane helix</keyword>
<dbReference type="Proteomes" id="UP000030706">
    <property type="component" value="Unassembled WGS sequence"/>
</dbReference>
<evidence type="ECO:0008006" key="5">
    <source>
        <dbReference type="Google" id="ProtNLM"/>
    </source>
</evidence>
<keyword evidence="4" id="KW-1185">Reference proteome</keyword>
<evidence type="ECO:0000313" key="3">
    <source>
        <dbReference type="EMBL" id="KEQ78432.1"/>
    </source>
</evidence>
<evidence type="ECO:0000256" key="1">
    <source>
        <dbReference type="SAM" id="MobiDB-lite"/>
    </source>
</evidence>
<accession>A0A074X8P6</accession>